<evidence type="ECO:0000313" key="2">
    <source>
        <dbReference type="Proteomes" id="UP000538507"/>
    </source>
</evidence>
<comment type="caution">
    <text evidence="1">The sequence shown here is derived from an EMBL/GenBank/DDBJ whole genome shotgun (WGS) entry which is preliminary data.</text>
</comment>
<dbReference type="SUPFAM" id="SSF53300">
    <property type="entry name" value="vWA-like"/>
    <property type="match status" value="1"/>
</dbReference>
<gene>
    <name evidence="1" type="ORF">GGE16_005172</name>
</gene>
<name>A0AAE2MPF6_RHILE</name>
<dbReference type="Gene3D" id="3.40.50.410">
    <property type="entry name" value="von Willebrand factor, type A domain"/>
    <property type="match status" value="1"/>
</dbReference>
<proteinExistence type="predicted"/>
<dbReference type="InterPro" id="IPR036465">
    <property type="entry name" value="vWFA_dom_sf"/>
</dbReference>
<accession>A0AAE2MPF6</accession>
<dbReference type="RefSeq" id="WP_183609710.1">
    <property type="nucleotide sequence ID" value="NZ_JACIGO010000008.1"/>
</dbReference>
<reference evidence="1 2" key="1">
    <citation type="submission" date="2020-08" db="EMBL/GenBank/DDBJ databases">
        <title>Genomic Encyclopedia of Type Strains, Phase IV (KMG-V): Genome sequencing to study the core and pangenomes of soil and plant-associated prokaryotes.</title>
        <authorList>
            <person name="Whitman W."/>
        </authorList>
    </citation>
    <scope>NUCLEOTIDE SEQUENCE [LARGE SCALE GENOMIC DNA]</scope>
    <source>
        <strain evidence="1 2">SEMIA 415</strain>
    </source>
</reference>
<organism evidence="1 2">
    <name type="scientific">Rhizobium leguminosarum</name>
    <dbReference type="NCBI Taxonomy" id="384"/>
    <lineage>
        <taxon>Bacteria</taxon>
        <taxon>Pseudomonadati</taxon>
        <taxon>Pseudomonadota</taxon>
        <taxon>Alphaproteobacteria</taxon>
        <taxon>Hyphomicrobiales</taxon>
        <taxon>Rhizobiaceae</taxon>
        <taxon>Rhizobium/Agrobacterium group</taxon>
        <taxon>Rhizobium</taxon>
    </lineage>
</organism>
<evidence type="ECO:0008006" key="3">
    <source>
        <dbReference type="Google" id="ProtNLM"/>
    </source>
</evidence>
<dbReference type="AlphaFoldDB" id="A0AAE2MPF6"/>
<dbReference type="EMBL" id="JACIGO010000008">
    <property type="protein sequence ID" value="MBB4293087.1"/>
    <property type="molecule type" value="Genomic_DNA"/>
</dbReference>
<dbReference type="Proteomes" id="UP000538507">
    <property type="component" value="Unassembled WGS sequence"/>
</dbReference>
<evidence type="ECO:0000313" key="1">
    <source>
        <dbReference type="EMBL" id="MBB4293087.1"/>
    </source>
</evidence>
<sequence>MTQLTSEGSPRLDAGVVAGWYTLSPKWQGIWGDKSSPAPVSDSVKKVMVFMTDGETNTQYDPSDKFDWICSQTQSSACNAFATSVMQTACTAMKKSGIEIYTLSYSADADVVNIRNCATNGAHFFTAPSRPSTRRSPLRSAEIILRLTQ</sequence>
<protein>
    <recommendedName>
        <fullName evidence="3">VWA domain-containing protein</fullName>
    </recommendedName>
</protein>